<organism evidence="1 2">
    <name type="scientific">Cladophialophora bantiana (strain ATCC 10958 / CBS 173.52 / CDC B-1940 / NIH 8579)</name>
    <name type="common">Xylohypha bantiana</name>
    <dbReference type="NCBI Taxonomy" id="1442370"/>
    <lineage>
        <taxon>Eukaryota</taxon>
        <taxon>Fungi</taxon>
        <taxon>Dikarya</taxon>
        <taxon>Ascomycota</taxon>
        <taxon>Pezizomycotina</taxon>
        <taxon>Eurotiomycetes</taxon>
        <taxon>Chaetothyriomycetidae</taxon>
        <taxon>Chaetothyriales</taxon>
        <taxon>Herpotrichiellaceae</taxon>
        <taxon>Cladophialophora</taxon>
    </lineage>
</organism>
<keyword evidence="2" id="KW-1185">Reference proteome</keyword>
<name>A0A0D2FSP2_CLAB1</name>
<dbReference type="HOGENOM" id="CLU_2209742_0_0_1"/>
<sequence>MANRGMGFEGLAAKAGAMNFDPLTSSNGNNNLILLQVNNYRLPQEIILQIVSCFVSEAGLCFSNSPDYDADVSTIRALLKTTLSIKRELLRRILAKPLHIYITSGKN</sequence>
<protein>
    <submittedName>
        <fullName evidence="1">Uncharacterized protein</fullName>
    </submittedName>
</protein>
<evidence type="ECO:0000313" key="1">
    <source>
        <dbReference type="EMBL" id="KIW89572.1"/>
    </source>
</evidence>
<evidence type="ECO:0000313" key="2">
    <source>
        <dbReference type="Proteomes" id="UP000053789"/>
    </source>
</evidence>
<dbReference type="EMBL" id="KN846995">
    <property type="protein sequence ID" value="KIW89572.1"/>
    <property type="molecule type" value="Genomic_DNA"/>
</dbReference>
<reference evidence="1" key="1">
    <citation type="submission" date="2015-01" db="EMBL/GenBank/DDBJ databases">
        <title>The Genome Sequence of Cladophialophora bantiana CBS 173.52.</title>
        <authorList>
            <consortium name="The Broad Institute Genomics Platform"/>
            <person name="Cuomo C."/>
            <person name="de Hoog S."/>
            <person name="Gorbushina A."/>
            <person name="Stielow B."/>
            <person name="Teixiera M."/>
            <person name="Abouelleil A."/>
            <person name="Chapman S.B."/>
            <person name="Priest M."/>
            <person name="Young S.K."/>
            <person name="Wortman J."/>
            <person name="Nusbaum C."/>
            <person name="Birren B."/>
        </authorList>
    </citation>
    <scope>NUCLEOTIDE SEQUENCE [LARGE SCALE GENOMIC DNA]</scope>
    <source>
        <strain evidence="1">CBS 173.52</strain>
    </source>
</reference>
<gene>
    <name evidence="1" type="ORF">Z519_09728</name>
</gene>
<accession>A0A0D2FSP2</accession>
<dbReference type="GeneID" id="27702656"/>
<proteinExistence type="predicted"/>
<dbReference type="VEuPathDB" id="FungiDB:Z519_09728"/>
<dbReference type="RefSeq" id="XP_016616241.1">
    <property type="nucleotide sequence ID" value="XM_016767449.1"/>
</dbReference>
<dbReference type="AlphaFoldDB" id="A0A0D2FSP2"/>
<dbReference type="OrthoDB" id="4138876at2759"/>
<dbReference type="Proteomes" id="UP000053789">
    <property type="component" value="Unassembled WGS sequence"/>
</dbReference>